<dbReference type="Proteomes" id="UP001140949">
    <property type="component" value="Unassembled WGS sequence"/>
</dbReference>
<comment type="caution">
    <text evidence="1">The sequence shown here is derived from an EMBL/GenBank/DDBJ whole genome shotgun (WGS) entry which is preliminary data.</text>
</comment>
<gene>
    <name evidence="1" type="ORF">M6B38_194810</name>
    <name evidence="2" type="ORF">M6B38_403085</name>
</gene>
<name>A0AAX6EEF6_IRIPA</name>
<organism evidence="1 3">
    <name type="scientific">Iris pallida</name>
    <name type="common">Sweet iris</name>
    <dbReference type="NCBI Taxonomy" id="29817"/>
    <lineage>
        <taxon>Eukaryota</taxon>
        <taxon>Viridiplantae</taxon>
        <taxon>Streptophyta</taxon>
        <taxon>Embryophyta</taxon>
        <taxon>Tracheophyta</taxon>
        <taxon>Spermatophyta</taxon>
        <taxon>Magnoliopsida</taxon>
        <taxon>Liliopsida</taxon>
        <taxon>Asparagales</taxon>
        <taxon>Iridaceae</taxon>
        <taxon>Iridoideae</taxon>
        <taxon>Irideae</taxon>
        <taxon>Iris</taxon>
    </lineage>
</organism>
<sequence>MSSQGRSGSGTRAPILSARAWMGLPSMPWIHVAPVSMRAPANSEVQMRPPIRFPASRTETSKRAEGRVRAAVRPAMPAPTMMIFGLFSAIIGCLSEEEEEEKSMDELQWWREFSRLFIERRIILWWDGMDLHSRILKGTGG</sequence>
<keyword evidence="3" id="KW-1185">Reference proteome</keyword>
<evidence type="ECO:0000313" key="2">
    <source>
        <dbReference type="EMBL" id="KAJ6819238.1"/>
    </source>
</evidence>
<reference evidence="1" key="1">
    <citation type="journal article" date="2023" name="GigaByte">
        <title>Genome assembly of the bearded iris, Iris pallida Lam.</title>
        <authorList>
            <person name="Bruccoleri R.E."/>
            <person name="Oakeley E.J."/>
            <person name="Faust A.M.E."/>
            <person name="Altorfer M."/>
            <person name="Dessus-Babus S."/>
            <person name="Burckhardt D."/>
            <person name="Oertli M."/>
            <person name="Naumann U."/>
            <person name="Petersen F."/>
            <person name="Wong J."/>
        </authorList>
    </citation>
    <scope>NUCLEOTIDE SEQUENCE</scope>
    <source>
        <strain evidence="1">GSM-AAB239-AS_SAM_17_03QT</strain>
    </source>
</reference>
<proteinExistence type="predicted"/>
<reference evidence="1" key="2">
    <citation type="submission" date="2023-04" db="EMBL/GenBank/DDBJ databases">
        <authorList>
            <person name="Bruccoleri R.E."/>
            <person name="Oakeley E.J."/>
            <person name="Faust A.-M."/>
            <person name="Dessus-Babus S."/>
            <person name="Altorfer M."/>
            <person name="Burckhardt D."/>
            <person name="Oertli M."/>
            <person name="Naumann U."/>
            <person name="Petersen F."/>
            <person name="Wong J."/>
        </authorList>
    </citation>
    <scope>NUCLEOTIDE SEQUENCE</scope>
    <source>
        <strain evidence="1">GSM-AAB239-AS_SAM_17_03QT</strain>
        <tissue evidence="1">Leaf</tissue>
    </source>
</reference>
<protein>
    <submittedName>
        <fullName evidence="1">Uncharacterized protein</fullName>
    </submittedName>
</protein>
<dbReference type="EMBL" id="JANAVB010026399">
    <property type="protein sequence ID" value="KAJ6819238.1"/>
    <property type="molecule type" value="Genomic_DNA"/>
</dbReference>
<dbReference type="AlphaFoldDB" id="A0AAX6EEF6"/>
<evidence type="ECO:0000313" key="1">
    <source>
        <dbReference type="EMBL" id="KAJ6802343.1"/>
    </source>
</evidence>
<accession>A0AAX6EEF6</accession>
<dbReference type="EMBL" id="JANAVB010037417">
    <property type="protein sequence ID" value="KAJ6802343.1"/>
    <property type="molecule type" value="Genomic_DNA"/>
</dbReference>
<evidence type="ECO:0000313" key="3">
    <source>
        <dbReference type="Proteomes" id="UP001140949"/>
    </source>
</evidence>